<gene>
    <name evidence="1" type="ORF">PHABIO_69</name>
</gene>
<protein>
    <submittedName>
        <fullName evidence="1">Uncharacterized protein</fullName>
    </submittedName>
</protein>
<evidence type="ECO:0000313" key="1">
    <source>
        <dbReference type="EMBL" id="ARV76700.1"/>
    </source>
</evidence>
<dbReference type="Proteomes" id="UP000225448">
    <property type="component" value="Segment"/>
</dbReference>
<organism evidence="1 2">
    <name type="scientific">Pseudomonas phage Phabio</name>
    <dbReference type="NCBI Taxonomy" id="2006668"/>
    <lineage>
        <taxon>Viruses</taxon>
        <taxon>Duplodnaviria</taxon>
        <taxon>Heunggongvirae</taxon>
        <taxon>Uroviricota</taxon>
        <taxon>Caudoviricetes</taxon>
        <taxon>Chimalliviridae</taxon>
        <taxon>Phabiovirus</taxon>
        <taxon>Phabiovirus phabio</taxon>
    </lineage>
</organism>
<sequence length="68" mass="7751">MTPIIDPEKQLEESIDVLIDRLDDCKFNPNTGVIEQTLELLELIKDAPRRCEIAGANTIANYFQEAFK</sequence>
<dbReference type="EMBL" id="MF042360">
    <property type="protein sequence ID" value="ARV76700.1"/>
    <property type="molecule type" value="Genomic_DNA"/>
</dbReference>
<proteinExistence type="predicted"/>
<accession>A0A1Y0STQ5</accession>
<keyword evidence="2" id="KW-1185">Reference proteome</keyword>
<evidence type="ECO:0000313" key="2">
    <source>
        <dbReference type="Proteomes" id="UP000225448"/>
    </source>
</evidence>
<reference evidence="1 2" key="1">
    <citation type="submission" date="2017-05" db="EMBL/GenBank/DDBJ databases">
        <authorList>
            <person name="Song R."/>
            <person name="Chenine A.L."/>
            <person name="Ruprecht R.M."/>
        </authorList>
    </citation>
    <scope>NUCLEOTIDE SEQUENCE [LARGE SCALE GENOMIC DNA]</scope>
</reference>
<name>A0A1Y0STQ5_9CAUD</name>